<sequence>MKMKAGVEQSVYTLVLLSMLPEKAVLPGDAISQQLGTSRTYTLKLLRKLVNADLISSTAGIKGGYKLNKKPEDISIYDVYLATTDNQSLYSPNGILKDMLNLNEDDQCCMLMELMDEAEIAWKNVLIRETIASLYERITIPKFQEKIEAVQQMINEKSIIN</sequence>
<dbReference type="STRING" id="1385512.N784_03560"/>
<dbReference type="InterPro" id="IPR036388">
    <property type="entry name" value="WH-like_DNA-bd_sf"/>
</dbReference>
<dbReference type="RefSeq" id="WP_036834107.1">
    <property type="nucleotide sequence ID" value="NZ_AVPG01000011.1"/>
</dbReference>
<dbReference type="AlphaFoldDB" id="A0A0A5HSR3"/>
<dbReference type="Proteomes" id="UP000030401">
    <property type="component" value="Unassembled WGS sequence"/>
</dbReference>
<dbReference type="GO" id="GO:0003700">
    <property type="term" value="F:DNA-binding transcription factor activity"/>
    <property type="evidence" value="ECO:0007669"/>
    <property type="project" value="TreeGrafter"/>
</dbReference>
<reference evidence="1 2" key="1">
    <citation type="submission" date="2013-08" db="EMBL/GenBank/DDBJ databases">
        <authorList>
            <person name="Huang J."/>
            <person name="Wang G."/>
        </authorList>
    </citation>
    <scope>NUCLEOTIDE SEQUENCE [LARGE SCALE GENOMIC DNA]</scope>
    <source>
        <strain evidence="1 2">JSM 072002</strain>
    </source>
</reference>
<dbReference type="PANTHER" id="PTHR33221">
    <property type="entry name" value="WINGED HELIX-TURN-HELIX TRANSCRIPTIONAL REGULATOR, RRF2 FAMILY"/>
    <property type="match status" value="1"/>
</dbReference>
<accession>A0A0A5HSR3</accession>
<dbReference type="InterPro" id="IPR000944">
    <property type="entry name" value="Tscrpt_reg_Rrf2"/>
</dbReference>
<dbReference type="PANTHER" id="PTHR33221:SF15">
    <property type="entry name" value="HTH-TYPE TRANSCRIPTIONAL REGULATOR YWGB-RELATED"/>
    <property type="match status" value="1"/>
</dbReference>
<gene>
    <name evidence="1" type="ORF">N784_03560</name>
</gene>
<dbReference type="InterPro" id="IPR036390">
    <property type="entry name" value="WH_DNA-bd_sf"/>
</dbReference>
<keyword evidence="2" id="KW-1185">Reference proteome</keyword>
<evidence type="ECO:0000313" key="1">
    <source>
        <dbReference type="EMBL" id="KGX86687.1"/>
    </source>
</evidence>
<proteinExistence type="predicted"/>
<organism evidence="1 2">
    <name type="scientific">Pontibacillus litoralis JSM 072002</name>
    <dbReference type="NCBI Taxonomy" id="1385512"/>
    <lineage>
        <taxon>Bacteria</taxon>
        <taxon>Bacillati</taxon>
        <taxon>Bacillota</taxon>
        <taxon>Bacilli</taxon>
        <taxon>Bacillales</taxon>
        <taxon>Bacillaceae</taxon>
        <taxon>Pontibacillus</taxon>
    </lineage>
</organism>
<name>A0A0A5HSR3_9BACI</name>
<protein>
    <submittedName>
        <fullName evidence="1">Transcriptional regulator</fullName>
    </submittedName>
</protein>
<dbReference type="Pfam" id="PF02082">
    <property type="entry name" value="Rrf2"/>
    <property type="match status" value="1"/>
</dbReference>
<dbReference type="Gene3D" id="1.10.10.10">
    <property type="entry name" value="Winged helix-like DNA-binding domain superfamily/Winged helix DNA-binding domain"/>
    <property type="match status" value="1"/>
</dbReference>
<dbReference type="GO" id="GO:0005829">
    <property type="term" value="C:cytosol"/>
    <property type="evidence" value="ECO:0007669"/>
    <property type="project" value="TreeGrafter"/>
</dbReference>
<evidence type="ECO:0000313" key="2">
    <source>
        <dbReference type="Proteomes" id="UP000030401"/>
    </source>
</evidence>
<comment type="caution">
    <text evidence="1">The sequence shown here is derived from an EMBL/GenBank/DDBJ whole genome shotgun (WGS) entry which is preliminary data.</text>
</comment>
<dbReference type="EMBL" id="AVPG01000011">
    <property type="protein sequence ID" value="KGX86687.1"/>
    <property type="molecule type" value="Genomic_DNA"/>
</dbReference>
<dbReference type="SUPFAM" id="SSF46785">
    <property type="entry name" value="Winged helix' DNA-binding domain"/>
    <property type="match status" value="1"/>
</dbReference>
<dbReference type="PROSITE" id="PS51197">
    <property type="entry name" value="HTH_RRF2_2"/>
    <property type="match status" value="1"/>
</dbReference>
<dbReference type="NCBIfam" id="TIGR00738">
    <property type="entry name" value="rrf2_super"/>
    <property type="match status" value="1"/>
</dbReference>
<dbReference type="OrthoDB" id="9808360at2"/>
<dbReference type="eggNOG" id="COG1959">
    <property type="taxonomic scope" value="Bacteria"/>
</dbReference>